<accession>A0A0P0LCI2</accession>
<keyword evidence="1" id="KW-0614">Plasmid</keyword>
<evidence type="ECO:0000313" key="1">
    <source>
        <dbReference type="EMBL" id="ALK44010.1"/>
    </source>
</evidence>
<organism evidence="1">
    <name type="scientific">Enterobacter cloacae</name>
    <dbReference type="NCBI Taxonomy" id="550"/>
    <lineage>
        <taxon>Bacteria</taxon>
        <taxon>Pseudomonadati</taxon>
        <taxon>Pseudomonadota</taxon>
        <taxon>Gammaproteobacteria</taxon>
        <taxon>Enterobacterales</taxon>
        <taxon>Enterobacteriaceae</taxon>
        <taxon>Enterobacter</taxon>
        <taxon>Enterobacter cloacae complex</taxon>
    </lineage>
</organism>
<dbReference type="AlphaFoldDB" id="A0A0P0LCI2"/>
<protein>
    <submittedName>
        <fullName evidence="1">Uncharacterized protein</fullName>
    </submittedName>
</protein>
<dbReference type="EMBL" id="KT345945">
    <property type="protein sequence ID" value="ALK44010.1"/>
    <property type="molecule type" value="Genomic_DNA"/>
</dbReference>
<geneLocation type="plasmid" evidence="1">
    <name>pG6809-1</name>
</geneLocation>
<name>A0A0P0LCI2_ENTCL</name>
<reference evidence="1" key="1">
    <citation type="submission" date="2015-07" db="EMBL/GenBank/DDBJ databases">
        <title>Co-Production of KPC-18 and VIM-1 Carbapenemases by Enterobacter cloacae.</title>
        <authorList>
            <person name="Doi Y."/>
        </authorList>
    </citation>
    <scope>NUCLEOTIDE SEQUENCE</scope>
    <source>
        <strain evidence="1">G6809</strain>
        <plasmid evidence="1">pG6809-1</plasmid>
    </source>
</reference>
<dbReference type="RefSeq" id="WP_072105571.1">
    <property type="nucleotide sequence ID" value="NC_032102.1"/>
</dbReference>
<proteinExistence type="predicted"/>
<sequence length="202" mass="22684">MRLENCLEDMSVISNALATVTSNASRFSNEKPKAKSGRAFIEPLGYRRFRGTVKHSAKFAGFKVQAYVSTAGIPVQENRDAAQLAEIESKLAELTAKHVRLANAISGWKAEKIRICFGESRYEELKNVDLTIRGLEGFVNKLIRDSEQPHPYLKRLSDSVTEYRLAIADLLLILNQCFNDVDVIESQTGLINEDVFANFSFH</sequence>